<evidence type="ECO:0000256" key="2">
    <source>
        <dbReference type="SAM" id="SignalP"/>
    </source>
</evidence>
<gene>
    <name evidence="4" type="ORF">FGL95_05095</name>
</gene>
<dbReference type="EMBL" id="VCQU01000001">
    <property type="protein sequence ID" value="NMN94413.1"/>
    <property type="molecule type" value="Genomic_DNA"/>
</dbReference>
<dbReference type="RefSeq" id="WP_169585066.1">
    <property type="nucleotide sequence ID" value="NZ_VCQU01000001.1"/>
</dbReference>
<dbReference type="InterPro" id="IPR012938">
    <property type="entry name" value="Glc/Sorbosone_DH"/>
</dbReference>
<dbReference type="InterPro" id="IPR011042">
    <property type="entry name" value="6-blade_b-propeller_TolB-like"/>
</dbReference>
<dbReference type="SUPFAM" id="SSF50952">
    <property type="entry name" value="Soluble quinoprotein glucose dehydrogenase"/>
    <property type="match status" value="1"/>
</dbReference>
<keyword evidence="2" id="KW-0732">Signal</keyword>
<feature type="domain" description="Glucose/Sorbosone dehydrogenase" evidence="3">
    <location>
        <begin position="94"/>
        <end position="241"/>
    </location>
</feature>
<organism evidence="4 5">
    <name type="scientific">Antrihabitans stalactiti</name>
    <dbReference type="NCBI Taxonomy" id="2584121"/>
    <lineage>
        <taxon>Bacteria</taxon>
        <taxon>Bacillati</taxon>
        <taxon>Actinomycetota</taxon>
        <taxon>Actinomycetes</taxon>
        <taxon>Mycobacteriales</taxon>
        <taxon>Nocardiaceae</taxon>
        <taxon>Antrihabitans</taxon>
    </lineage>
</organism>
<dbReference type="Gene3D" id="2.120.10.30">
    <property type="entry name" value="TolB, C-terminal domain"/>
    <property type="match status" value="1"/>
</dbReference>
<feature type="region of interest" description="Disordered" evidence="1">
    <location>
        <begin position="38"/>
        <end position="77"/>
    </location>
</feature>
<reference evidence="4 5" key="1">
    <citation type="submission" date="2019-05" db="EMBL/GenBank/DDBJ databases">
        <authorList>
            <person name="Lee S.D."/>
        </authorList>
    </citation>
    <scope>NUCLEOTIDE SEQUENCE [LARGE SCALE GENOMIC DNA]</scope>
    <source>
        <strain evidence="4 5">YC2-7</strain>
    </source>
</reference>
<dbReference type="Pfam" id="PF07995">
    <property type="entry name" value="GSDH"/>
    <property type="match status" value="1"/>
</dbReference>
<proteinExistence type="predicted"/>
<dbReference type="PROSITE" id="PS51257">
    <property type="entry name" value="PROKAR_LIPOPROTEIN"/>
    <property type="match status" value="1"/>
</dbReference>
<keyword evidence="5" id="KW-1185">Reference proteome</keyword>
<evidence type="ECO:0000313" key="5">
    <source>
        <dbReference type="Proteomes" id="UP000535543"/>
    </source>
</evidence>
<evidence type="ECO:0000313" key="4">
    <source>
        <dbReference type="EMBL" id="NMN94413.1"/>
    </source>
</evidence>
<feature type="chain" id="PRO_5033017303" evidence="2">
    <location>
        <begin position="37"/>
        <end position="388"/>
    </location>
</feature>
<reference evidence="4 5" key="2">
    <citation type="submission" date="2020-06" db="EMBL/GenBank/DDBJ databases">
        <title>Antribacter stalactiti gen. nov., sp. nov., a new member of the family Nacardiaceae isolated from a cave.</title>
        <authorList>
            <person name="Kim I.S."/>
        </authorList>
    </citation>
    <scope>NUCLEOTIDE SEQUENCE [LARGE SCALE GENOMIC DNA]</scope>
    <source>
        <strain evidence="4 5">YC2-7</strain>
    </source>
</reference>
<comment type="caution">
    <text evidence="4">The sequence shown here is derived from an EMBL/GenBank/DDBJ whole genome shotgun (WGS) entry which is preliminary data.</text>
</comment>
<protein>
    <submittedName>
        <fullName evidence="4">Oxidoreductase</fullName>
    </submittedName>
</protein>
<accession>A0A848K6M7</accession>
<evidence type="ECO:0000256" key="1">
    <source>
        <dbReference type="SAM" id="MobiDB-lite"/>
    </source>
</evidence>
<dbReference type="AlphaFoldDB" id="A0A848K6M7"/>
<dbReference type="InterPro" id="IPR011041">
    <property type="entry name" value="Quinoprot_gluc/sorb_DH_b-prop"/>
</dbReference>
<dbReference type="Proteomes" id="UP000535543">
    <property type="component" value="Unassembled WGS sequence"/>
</dbReference>
<sequence length="388" mass="39919">MTLAVLRVRRKRTRTLRRITIAVVALALALTGCARFDDSGSSPFSPEPSLGQDNQNPKKPDPTTTTPRKRPNLPCIDPDPRVVGTCLDTTGGIIGMPDGQSALVAERRTGRIMQVTVGQQETGQLPVEVARIAVDGSGDGGLLDLALSPNYQEDRLIYAYITTPSDNRIVRFALDDSPKDVFTGIPKGSTGNAGAIDFSDANTMVVVTGDAGNPSAAADPASLAGKLFSITKPSTVAPTAPPKILLSGIGVAGDVCVESATTIWVTDRTATEDRLQKVTDGVPGATPAWTWPDRPGVAGCVALGTTVAVAMTNGKAVGFLTVDATTGAITAPPTLTVQNEFGQIGGLAAGPQGFLWAATVNKTAGEPGQFDDRVVLVPLPAGGGGGPD</sequence>
<feature type="signal peptide" evidence="2">
    <location>
        <begin position="1"/>
        <end position="36"/>
    </location>
</feature>
<name>A0A848K6M7_9NOCA</name>
<evidence type="ECO:0000259" key="3">
    <source>
        <dbReference type="Pfam" id="PF07995"/>
    </source>
</evidence>